<dbReference type="AlphaFoldDB" id="A0A2G8L2P5"/>
<dbReference type="Gene3D" id="2.60.120.340">
    <property type="entry name" value="Nucleoplasmin core domain"/>
    <property type="match status" value="1"/>
</dbReference>
<feature type="domain" description="Nucleoplasmin-like" evidence="3">
    <location>
        <begin position="136"/>
        <end position="199"/>
    </location>
</feature>
<sequence length="389" mass="44017">MSRLTWSIKNSDAAKLDAFGRTVWRWLLGVNWSDHITNESLMRMIDGIWLFTYDTIVQRKMDWFSHIARQQGLQWDLLSGAVLGTVSSRGRPRMTWYDNIRASTGLTMEEAKQQALSRIHLRVRGHQPAPLRRSSRIALRQHVAGKTRCQVLVRVHSTDDLLLCTLVDGLIFQQNLNLTLMPGEKATFHAKGGIHLNGYSKSHLEDNSQLFRDEEREDNISQTNNENQNRICESSPIQVKQEILDNHSLDSLDVCAPSDKKTSLVSVKTEGPDEGSCSSQQEQPESSSADAHDESVPFTCDIQTTTDTSTQHPDVECIQEAIALSRSPSPVPEHHNIPATEQNEVQNHQMLLLQVSQRQFPFIVLFSILHTNVCNCLLAAINRTYHDSF</sequence>
<keyword evidence="2" id="KW-0812">Transmembrane</keyword>
<accession>A0A2G8L2P5</accession>
<dbReference type="EMBL" id="MRZV01000246">
    <property type="protein sequence ID" value="PIK54527.1"/>
    <property type="molecule type" value="Genomic_DNA"/>
</dbReference>
<evidence type="ECO:0000259" key="3">
    <source>
        <dbReference type="Pfam" id="PF17800"/>
    </source>
</evidence>
<reference evidence="4 5" key="1">
    <citation type="journal article" date="2017" name="PLoS Biol.">
        <title>The sea cucumber genome provides insights into morphological evolution and visceral regeneration.</title>
        <authorList>
            <person name="Zhang X."/>
            <person name="Sun L."/>
            <person name="Yuan J."/>
            <person name="Sun Y."/>
            <person name="Gao Y."/>
            <person name="Zhang L."/>
            <person name="Li S."/>
            <person name="Dai H."/>
            <person name="Hamel J.F."/>
            <person name="Liu C."/>
            <person name="Yu Y."/>
            <person name="Liu S."/>
            <person name="Lin W."/>
            <person name="Guo K."/>
            <person name="Jin S."/>
            <person name="Xu P."/>
            <person name="Storey K.B."/>
            <person name="Huan P."/>
            <person name="Zhang T."/>
            <person name="Zhou Y."/>
            <person name="Zhang J."/>
            <person name="Lin C."/>
            <person name="Li X."/>
            <person name="Xing L."/>
            <person name="Huo D."/>
            <person name="Sun M."/>
            <person name="Wang L."/>
            <person name="Mercier A."/>
            <person name="Li F."/>
            <person name="Yang H."/>
            <person name="Xiang J."/>
        </authorList>
    </citation>
    <scope>NUCLEOTIDE SEQUENCE [LARGE SCALE GENOMIC DNA]</scope>
    <source>
        <strain evidence="4">Shaxun</strain>
        <tissue evidence="4">Muscle</tissue>
    </source>
</reference>
<evidence type="ECO:0000256" key="2">
    <source>
        <dbReference type="SAM" id="Phobius"/>
    </source>
</evidence>
<keyword evidence="4" id="KW-0808">Transferase</keyword>
<proteinExistence type="predicted"/>
<gene>
    <name evidence="4" type="ORF">BSL78_08601</name>
</gene>
<evidence type="ECO:0000313" key="4">
    <source>
        <dbReference type="EMBL" id="PIK54527.1"/>
    </source>
</evidence>
<dbReference type="Proteomes" id="UP000230750">
    <property type="component" value="Unassembled WGS sequence"/>
</dbReference>
<protein>
    <submittedName>
        <fullName evidence="4">Endonuclease-reverse transcriptase</fullName>
    </submittedName>
</protein>
<organism evidence="4 5">
    <name type="scientific">Stichopus japonicus</name>
    <name type="common">Sea cucumber</name>
    <dbReference type="NCBI Taxonomy" id="307972"/>
    <lineage>
        <taxon>Eukaryota</taxon>
        <taxon>Metazoa</taxon>
        <taxon>Echinodermata</taxon>
        <taxon>Eleutherozoa</taxon>
        <taxon>Echinozoa</taxon>
        <taxon>Holothuroidea</taxon>
        <taxon>Aspidochirotacea</taxon>
        <taxon>Aspidochirotida</taxon>
        <taxon>Stichopodidae</taxon>
        <taxon>Apostichopus</taxon>
    </lineage>
</organism>
<dbReference type="Pfam" id="PF17800">
    <property type="entry name" value="NPL"/>
    <property type="match status" value="1"/>
</dbReference>
<name>A0A2G8L2P5_STIJA</name>
<evidence type="ECO:0000256" key="1">
    <source>
        <dbReference type="SAM" id="MobiDB-lite"/>
    </source>
</evidence>
<keyword evidence="5" id="KW-1185">Reference proteome</keyword>
<dbReference type="GO" id="GO:0003964">
    <property type="term" value="F:RNA-directed DNA polymerase activity"/>
    <property type="evidence" value="ECO:0007669"/>
    <property type="project" value="UniProtKB-KW"/>
</dbReference>
<keyword evidence="4" id="KW-0378">Hydrolase</keyword>
<comment type="caution">
    <text evidence="4">The sequence shown here is derived from an EMBL/GenBank/DDBJ whole genome shotgun (WGS) entry which is preliminary data.</text>
</comment>
<keyword evidence="2" id="KW-1133">Transmembrane helix</keyword>
<keyword evidence="4" id="KW-0695">RNA-directed DNA polymerase</keyword>
<keyword evidence="2" id="KW-0472">Membrane</keyword>
<keyword evidence="4" id="KW-0255">Endonuclease</keyword>
<dbReference type="GO" id="GO:0004519">
    <property type="term" value="F:endonuclease activity"/>
    <property type="evidence" value="ECO:0007669"/>
    <property type="project" value="UniProtKB-KW"/>
</dbReference>
<feature type="region of interest" description="Disordered" evidence="1">
    <location>
        <begin position="263"/>
        <end position="295"/>
    </location>
</feature>
<dbReference type="InterPro" id="IPR041232">
    <property type="entry name" value="NPL"/>
</dbReference>
<evidence type="ECO:0000313" key="5">
    <source>
        <dbReference type="Proteomes" id="UP000230750"/>
    </source>
</evidence>
<feature type="compositionally biased region" description="Low complexity" evidence="1">
    <location>
        <begin position="274"/>
        <end position="288"/>
    </location>
</feature>
<feature type="transmembrane region" description="Helical" evidence="2">
    <location>
        <begin position="360"/>
        <end position="381"/>
    </location>
</feature>
<keyword evidence="4" id="KW-0540">Nuclease</keyword>
<keyword evidence="4" id="KW-0548">Nucleotidyltransferase</keyword>